<keyword evidence="1" id="KW-0472">Membrane</keyword>
<keyword evidence="1" id="KW-1133">Transmembrane helix</keyword>
<dbReference type="EMBL" id="MHLV01000010">
    <property type="protein sequence ID" value="OGZ17908.1"/>
    <property type="molecule type" value="Genomic_DNA"/>
</dbReference>
<proteinExistence type="predicted"/>
<reference evidence="2 3" key="1">
    <citation type="journal article" date="2016" name="Nat. Commun.">
        <title>Thousands of microbial genomes shed light on interconnected biogeochemical processes in an aquifer system.</title>
        <authorList>
            <person name="Anantharaman K."/>
            <person name="Brown C.T."/>
            <person name="Hug L.A."/>
            <person name="Sharon I."/>
            <person name="Castelle C.J."/>
            <person name="Probst A.J."/>
            <person name="Thomas B.C."/>
            <person name="Singh A."/>
            <person name="Wilkins M.J."/>
            <person name="Karaoz U."/>
            <person name="Brodie E.L."/>
            <person name="Williams K.H."/>
            <person name="Hubbard S.S."/>
            <person name="Banfield J.F."/>
        </authorList>
    </citation>
    <scope>NUCLEOTIDE SEQUENCE [LARGE SCALE GENOMIC DNA]</scope>
</reference>
<gene>
    <name evidence="2" type="ORF">A2Z78_00440</name>
</gene>
<keyword evidence="1" id="KW-0812">Transmembrane</keyword>
<protein>
    <submittedName>
        <fullName evidence="2">Uncharacterized protein</fullName>
    </submittedName>
</protein>
<dbReference type="AlphaFoldDB" id="A0A1G2DYC3"/>
<accession>A0A1G2DYC3</accession>
<evidence type="ECO:0000313" key="3">
    <source>
        <dbReference type="Proteomes" id="UP000176752"/>
    </source>
</evidence>
<evidence type="ECO:0000256" key="1">
    <source>
        <dbReference type="SAM" id="Phobius"/>
    </source>
</evidence>
<sequence length="246" mass="29128">MLTFKRLVKLILLVSIAFFIYSYIHKNDLPRQEEIINKMYQEPVQTETEIKQFQVQKKEFTYSITPKYNYELYGLVVSHYDSENWFDFWHKEDPFNTKDICVLWGDNIKTGVYQKMKFGHGEFTCYFDFRRGIDSSWYQKFSSAQGSNNHLLPKDDEVYKAIKKATTGDQIYLKGYLVDYSIKSPRGQSGTRVTSTIRTDTDCEVIYTTDFQILKKGNTVYQLINQISKYLIIICISILTIFFFKF</sequence>
<organism evidence="2 3">
    <name type="scientific">Candidatus Nealsonbacteria bacterium RBG_13_36_15</name>
    <dbReference type="NCBI Taxonomy" id="1801660"/>
    <lineage>
        <taxon>Bacteria</taxon>
        <taxon>Candidatus Nealsoniibacteriota</taxon>
    </lineage>
</organism>
<evidence type="ECO:0000313" key="2">
    <source>
        <dbReference type="EMBL" id="OGZ17908.1"/>
    </source>
</evidence>
<comment type="caution">
    <text evidence="2">The sequence shown here is derived from an EMBL/GenBank/DDBJ whole genome shotgun (WGS) entry which is preliminary data.</text>
</comment>
<feature type="transmembrane region" description="Helical" evidence="1">
    <location>
        <begin position="7"/>
        <end position="24"/>
    </location>
</feature>
<dbReference type="STRING" id="1801660.A2Z78_00440"/>
<dbReference type="Proteomes" id="UP000176752">
    <property type="component" value="Unassembled WGS sequence"/>
</dbReference>
<feature type="transmembrane region" description="Helical" evidence="1">
    <location>
        <begin position="227"/>
        <end position="244"/>
    </location>
</feature>
<name>A0A1G2DYC3_9BACT</name>